<evidence type="ECO:0000256" key="1">
    <source>
        <dbReference type="SAM" id="MobiDB-lite"/>
    </source>
</evidence>
<sequence length="280" mass="30243">MIRFAIVLLLLANAGYYAFSQGMLRSLGWGPEDPSEPERVQQQVKPEALRILTPQEAKQAQEQPRTAPAETAPAPAPVAAPAPASASEPAAVAVAEPATDTADKTAAEADKLAAKTTDKPADKPAEKPEKPEKKECLVAGNFDAKQVDALRLQLAKLPEGSWRLDSSTSAGRWMVYVGKFSSQEALDTRRDELRALDISTDRARIASLEPGISLGRFSSEEAAERHLASMGKKGVSGAKVVVERPEAVSYTVRWPKMDAATKKRVQSWHVMDGKELRSCS</sequence>
<feature type="compositionally biased region" description="Basic and acidic residues" evidence="1">
    <location>
        <begin position="101"/>
        <end position="134"/>
    </location>
</feature>
<dbReference type="PROSITE" id="PS51724">
    <property type="entry name" value="SPOR"/>
    <property type="match status" value="1"/>
</dbReference>
<protein>
    <submittedName>
        <fullName evidence="3">SPOR domain-containing protein</fullName>
    </submittedName>
</protein>
<dbReference type="InterPro" id="IPR007730">
    <property type="entry name" value="SPOR-like_dom"/>
</dbReference>
<dbReference type="Proteomes" id="UP001058290">
    <property type="component" value="Chromosome"/>
</dbReference>
<evidence type="ECO:0000259" key="2">
    <source>
        <dbReference type="PROSITE" id="PS51724"/>
    </source>
</evidence>
<name>A0ABY5ZXT0_9BURK</name>
<accession>A0ABY5ZXT0</accession>
<reference evidence="3" key="1">
    <citation type="submission" date="2022-09" db="EMBL/GenBank/DDBJ databases">
        <title>Bacterial diversity in gut of crayfish and pufferfish.</title>
        <authorList>
            <person name="Huang Y."/>
        </authorList>
    </citation>
    <scope>NUCLEOTIDE SEQUENCE</scope>
    <source>
        <strain evidence="3">PR12</strain>
    </source>
</reference>
<dbReference type="Pfam" id="PF05036">
    <property type="entry name" value="SPOR"/>
    <property type="match status" value="1"/>
</dbReference>
<evidence type="ECO:0000313" key="4">
    <source>
        <dbReference type="Proteomes" id="UP001058290"/>
    </source>
</evidence>
<proteinExistence type="predicted"/>
<evidence type="ECO:0000313" key="3">
    <source>
        <dbReference type="EMBL" id="UXC17540.1"/>
    </source>
</evidence>
<dbReference type="EMBL" id="CP104377">
    <property type="protein sequence ID" value="UXC17540.1"/>
    <property type="molecule type" value="Genomic_DNA"/>
</dbReference>
<keyword evidence="4" id="KW-1185">Reference proteome</keyword>
<organism evidence="3 4">
    <name type="scientific">Comamonas squillarum</name>
    <dbReference type="NCBI Taxonomy" id="2977320"/>
    <lineage>
        <taxon>Bacteria</taxon>
        <taxon>Pseudomonadati</taxon>
        <taxon>Pseudomonadota</taxon>
        <taxon>Betaproteobacteria</taxon>
        <taxon>Burkholderiales</taxon>
        <taxon>Comamonadaceae</taxon>
        <taxon>Comamonas</taxon>
    </lineage>
</organism>
<dbReference type="SUPFAM" id="SSF110997">
    <property type="entry name" value="Sporulation related repeat"/>
    <property type="match status" value="1"/>
</dbReference>
<feature type="domain" description="SPOR" evidence="2">
    <location>
        <begin position="167"/>
        <end position="245"/>
    </location>
</feature>
<feature type="region of interest" description="Disordered" evidence="1">
    <location>
        <begin position="30"/>
        <end position="134"/>
    </location>
</feature>
<dbReference type="RefSeq" id="WP_116926045.1">
    <property type="nucleotide sequence ID" value="NZ_CP104377.1"/>
</dbReference>
<feature type="compositionally biased region" description="Low complexity" evidence="1">
    <location>
        <begin position="81"/>
        <end position="100"/>
    </location>
</feature>
<dbReference type="InterPro" id="IPR036680">
    <property type="entry name" value="SPOR-like_sf"/>
</dbReference>
<gene>
    <name evidence="3" type="ORF">N4T19_17820</name>
</gene>